<dbReference type="AlphaFoldDB" id="A0AAD9K975"/>
<feature type="transmembrane region" description="Helical" evidence="5">
    <location>
        <begin position="73"/>
        <end position="95"/>
    </location>
</feature>
<evidence type="ECO:0000313" key="7">
    <source>
        <dbReference type="Proteomes" id="UP001208570"/>
    </source>
</evidence>
<evidence type="ECO:0000256" key="3">
    <source>
        <dbReference type="ARBA" id="ARBA00022989"/>
    </source>
</evidence>
<dbReference type="GO" id="GO:0005886">
    <property type="term" value="C:plasma membrane"/>
    <property type="evidence" value="ECO:0007669"/>
    <property type="project" value="TreeGrafter"/>
</dbReference>
<accession>A0AAD9K975</accession>
<comment type="subcellular location">
    <subcellularLocation>
        <location evidence="1">Membrane</location>
        <topology evidence="1">Multi-pass membrane protein</topology>
    </subcellularLocation>
</comment>
<reference evidence="6" key="1">
    <citation type="journal article" date="2023" name="Mol. Biol. Evol.">
        <title>Third-Generation Sequencing Reveals the Adaptive Role of the Epigenome in Three Deep-Sea Polychaetes.</title>
        <authorList>
            <person name="Perez M."/>
            <person name="Aroh O."/>
            <person name="Sun Y."/>
            <person name="Lan Y."/>
            <person name="Juniper S.K."/>
            <person name="Young C.R."/>
            <person name="Angers B."/>
            <person name="Qian P.Y."/>
        </authorList>
    </citation>
    <scope>NUCLEOTIDE SEQUENCE</scope>
    <source>
        <strain evidence="6">P08H-3</strain>
    </source>
</reference>
<keyword evidence="3 5" id="KW-1133">Transmembrane helix</keyword>
<name>A0AAD9K975_9ANNE</name>
<evidence type="ECO:0000256" key="4">
    <source>
        <dbReference type="ARBA" id="ARBA00023136"/>
    </source>
</evidence>
<comment type="caution">
    <text evidence="6">The sequence shown here is derived from an EMBL/GenBank/DDBJ whole genome shotgun (WGS) entry which is preliminary data.</text>
</comment>
<dbReference type="SUPFAM" id="SSF48652">
    <property type="entry name" value="Tetraspanin"/>
    <property type="match status" value="1"/>
</dbReference>
<protein>
    <recommendedName>
        <fullName evidence="8">Tetraspanin</fullName>
    </recommendedName>
</protein>
<sequence>MCLKTLATIFLVVLNIAFFIGGAAMLAVGIIAFIDEDLLYKITDVLTDTLSKVIDQVNVITNIDLAGLIKSNAIILLVVGGFLFILGFLGVCGACKKNSTLLKVFEKSIQDGLKLALYKTYKEGLRERDNPGVLSASKHVEEMGMDSLQLDLRCCGVANGTEWQDGGTTWNRTYEITFNSQKINIPDAQYPPSCCILNSTSSKQIGYQTIKVTDFNDLQSCITNGIEVNETPCFDRLKKIIKENEDLVIIIFVVIMAVEQKYQDM</sequence>
<dbReference type="Proteomes" id="UP001208570">
    <property type="component" value="Unassembled WGS sequence"/>
</dbReference>
<keyword evidence="7" id="KW-1185">Reference proteome</keyword>
<dbReference type="Gene3D" id="1.10.1450.10">
    <property type="entry name" value="Tetraspanin"/>
    <property type="match status" value="1"/>
</dbReference>
<proteinExistence type="predicted"/>
<evidence type="ECO:0000256" key="1">
    <source>
        <dbReference type="ARBA" id="ARBA00004141"/>
    </source>
</evidence>
<dbReference type="InterPro" id="IPR008952">
    <property type="entry name" value="Tetraspanin_EC2_sf"/>
</dbReference>
<evidence type="ECO:0008006" key="8">
    <source>
        <dbReference type="Google" id="ProtNLM"/>
    </source>
</evidence>
<dbReference type="EMBL" id="JAODUP010000032">
    <property type="protein sequence ID" value="KAK2167041.1"/>
    <property type="molecule type" value="Genomic_DNA"/>
</dbReference>
<feature type="transmembrane region" description="Helical" evidence="5">
    <location>
        <begin position="7"/>
        <end position="34"/>
    </location>
</feature>
<evidence type="ECO:0000313" key="6">
    <source>
        <dbReference type="EMBL" id="KAK2167041.1"/>
    </source>
</evidence>
<dbReference type="InterPro" id="IPR018499">
    <property type="entry name" value="Tetraspanin/Peripherin"/>
</dbReference>
<keyword evidence="4 5" id="KW-0472">Membrane</keyword>
<evidence type="ECO:0000256" key="5">
    <source>
        <dbReference type="SAM" id="Phobius"/>
    </source>
</evidence>
<dbReference type="PANTHER" id="PTHR19282:SF544">
    <property type="entry name" value="TETRASPANIN"/>
    <property type="match status" value="1"/>
</dbReference>
<dbReference type="Pfam" id="PF00335">
    <property type="entry name" value="Tetraspanin"/>
    <property type="match status" value="1"/>
</dbReference>
<evidence type="ECO:0000256" key="2">
    <source>
        <dbReference type="ARBA" id="ARBA00022692"/>
    </source>
</evidence>
<organism evidence="6 7">
    <name type="scientific">Paralvinella palmiformis</name>
    <dbReference type="NCBI Taxonomy" id="53620"/>
    <lineage>
        <taxon>Eukaryota</taxon>
        <taxon>Metazoa</taxon>
        <taxon>Spiralia</taxon>
        <taxon>Lophotrochozoa</taxon>
        <taxon>Annelida</taxon>
        <taxon>Polychaeta</taxon>
        <taxon>Sedentaria</taxon>
        <taxon>Canalipalpata</taxon>
        <taxon>Terebellida</taxon>
        <taxon>Terebelliformia</taxon>
        <taxon>Alvinellidae</taxon>
        <taxon>Paralvinella</taxon>
    </lineage>
</organism>
<dbReference type="PANTHER" id="PTHR19282">
    <property type="entry name" value="TETRASPANIN"/>
    <property type="match status" value="1"/>
</dbReference>
<keyword evidence="2 5" id="KW-0812">Transmembrane</keyword>
<gene>
    <name evidence="6" type="ORF">LSH36_32g06012</name>
</gene>